<evidence type="ECO:0000259" key="2">
    <source>
        <dbReference type="Pfam" id="PF14242"/>
    </source>
</evidence>
<evidence type="ECO:0000256" key="1">
    <source>
        <dbReference type="SAM" id="Phobius"/>
    </source>
</evidence>
<reference evidence="3 4" key="1">
    <citation type="submission" date="2016-10" db="EMBL/GenBank/DDBJ databases">
        <authorList>
            <person name="de Groot N.N."/>
        </authorList>
    </citation>
    <scope>NUCLEOTIDE SEQUENCE [LARGE SCALE GENOMIC DNA]</scope>
    <source>
        <strain evidence="3 4">MON 2.2</strain>
    </source>
</reference>
<dbReference type="Proteomes" id="UP000198546">
    <property type="component" value="Chromosome i"/>
</dbReference>
<sequence>MDDDSTTSDNRYEEHEVKADDLVGRVRELIHEGNVSRLVIKDDGEPVLELPLTAGVVVAAAGVVFSPVLVAVGAAAALLTRVTIGVERRPARSAS</sequence>
<organism evidence="3 4">
    <name type="scientific">Auraticoccus monumenti</name>
    <dbReference type="NCBI Taxonomy" id="675864"/>
    <lineage>
        <taxon>Bacteria</taxon>
        <taxon>Bacillati</taxon>
        <taxon>Actinomycetota</taxon>
        <taxon>Actinomycetes</taxon>
        <taxon>Propionibacteriales</taxon>
        <taxon>Propionibacteriaceae</taxon>
        <taxon>Auraticoccus</taxon>
    </lineage>
</organism>
<dbReference type="STRING" id="675864.SAMN04489747_3208"/>
<dbReference type="OrthoDB" id="677607at2"/>
<feature type="transmembrane region" description="Helical" evidence="1">
    <location>
        <begin position="52"/>
        <end position="79"/>
    </location>
</feature>
<evidence type="ECO:0000313" key="3">
    <source>
        <dbReference type="EMBL" id="SDE36033.1"/>
    </source>
</evidence>
<dbReference type="Pfam" id="PF14242">
    <property type="entry name" value="DUF4342"/>
    <property type="match status" value="1"/>
</dbReference>
<keyword evidence="1" id="KW-0812">Transmembrane</keyword>
<dbReference type="InterPro" id="IPR025642">
    <property type="entry name" value="DUF4342"/>
</dbReference>
<dbReference type="EMBL" id="LT629688">
    <property type="protein sequence ID" value="SDE36033.1"/>
    <property type="molecule type" value="Genomic_DNA"/>
</dbReference>
<feature type="domain" description="DUF4342" evidence="2">
    <location>
        <begin position="10"/>
        <end position="88"/>
    </location>
</feature>
<protein>
    <recommendedName>
        <fullName evidence="2">DUF4342 domain-containing protein</fullName>
    </recommendedName>
</protein>
<keyword evidence="1" id="KW-0472">Membrane</keyword>
<name>A0A1G7C9Z4_9ACTN</name>
<dbReference type="AlphaFoldDB" id="A0A1G7C9Z4"/>
<gene>
    <name evidence="3" type="ORF">SAMN04489747_3208</name>
</gene>
<proteinExistence type="predicted"/>
<keyword evidence="4" id="KW-1185">Reference proteome</keyword>
<dbReference type="RefSeq" id="WP_090594916.1">
    <property type="nucleotide sequence ID" value="NZ_LT629688.1"/>
</dbReference>
<keyword evidence="1" id="KW-1133">Transmembrane helix</keyword>
<accession>A0A1G7C9Z4</accession>
<evidence type="ECO:0000313" key="4">
    <source>
        <dbReference type="Proteomes" id="UP000198546"/>
    </source>
</evidence>